<evidence type="ECO:0000313" key="2">
    <source>
        <dbReference type="Proteomes" id="UP000000707"/>
    </source>
</evidence>
<dbReference type="Proteomes" id="UP000000707">
    <property type="component" value="Unassembled WGS sequence"/>
</dbReference>
<gene>
    <name evidence="1" type="ORF">CANTEDRAFT_116312</name>
</gene>
<dbReference type="KEGG" id="cten:18248242"/>
<dbReference type="GO" id="GO:0061671">
    <property type="term" value="C:Cbp3p-Cbp6 complex"/>
    <property type="evidence" value="ECO:0007669"/>
    <property type="project" value="InterPro"/>
</dbReference>
<sequence>MSRVEIKDKIVALLKTLPKDRIQHYTSFRESQLDRFTTGTTVTDIPEKDLKLQYIALRDLANDKYKNYYKLDDKLLRPKGNPEYYERLMSEIKGEKKETFWTAIRTVVFGK</sequence>
<proteinExistence type="predicted"/>
<dbReference type="Pfam" id="PF20180">
    <property type="entry name" value="UQCC2_CBP6"/>
    <property type="match status" value="1"/>
</dbReference>
<protein>
    <recommendedName>
        <fullName evidence="3">Cytochrome B pre-mRNA-processing protein 6</fullName>
    </recommendedName>
</protein>
<dbReference type="eggNOG" id="ENOG502SAQZ">
    <property type="taxonomic scope" value="Eukaryota"/>
</dbReference>
<dbReference type="HOGENOM" id="CLU_149479_0_0_1"/>
<dbReference type="PANTHER" id="PTHR28250">
    <property type="entry name" value="CYTOCHROME B PRE-MRNA-PROCESSING PROTEIN 6"/>
    <property type="match status" value="1"/>
</dbReference>
<dbReference type="GO" id="GO:0034551">
    <property type="term" value="P:mitochondrial respiratory chain complex III assembly"/>
    <property type="evidence" value="ECO:0007669"/>
    <property type="project" value="TreeGrafter"/>
</dbReference>
<organism evidence="2">
    <name type="scientific">Candida tenuis (strain ATCC 10573 / BCRC 21748 / CBS 615 / JCM 9827 / NBRC 10315 / NRRL Y-1498 / VKM Y-70)</name>
    <name type="common">Yeast</name>
    <name type="synonym">Yamadazyma tenuis</name>
    <dbReference type="NCBI Taxonomy" id="590646"/>
    <lineage>
        <taxon>Eukaryota</taxon>
        <taxon>Fungi</taxon>
        <taxon>Dikarya</taxon>
        <taxon>Ascomycota</taxon>
        <taxon>Saccharomycotina</taxon>
        <taxon>Pichiomycetes</taxon>
        <taxon>Debaryomycetaceae</taxon>
        <taxon>Yamadazyma</taxon>
    </lineage>
</organism>
<evidence type="ECO:0008006" key="3">
    <source>
        <dbReference type="Google" id="ProtNLM"/>
    </source>
</evidence>
<dbReference type="InterPro" id="IPR037653">
    <property type="entry name" value="Cbp6"/>
</dbReference>
<dbReference type="RefSeq" id="XP_006689465.1">
    <property type="nucleotide sequence ID" value="XM_006689402.1"/>
</dbReference>
<dbReference type="GO" id="GO:0043022">
    <property type="term" value="F:ribosome binding"/>
    <property type="evidence" value="ECO:0007669"/>
    <property type="project" value="InterPro"/>
</dbReference>
<dbReference type="AlphaFoldDB" id="G3BD66"/>
<keyword evidence="2" id="KW-1185">Reference proteome</keyword>
<evidence type="ECO:0000313" key="1">
    <source>
        <dbReference type="EMBL" id="EGV60251.1"/>
    </source>
</evidence>
<dbReference type="GeneID" id="18248242"/>
<name>G3BD66_CANTC</name>
<dbReference type="OrthoDB" id="2107880at2759"/>
<dbReference type="EMBL" id="GL996528">
    <property type="protein sequence ID" value="EGV60251.1"/>
    <property type="molecule type" value="Genomic_DNA"/>
</dbReference>
<reference evidence="1 2" key="1">
    <citation type="journal article" date="2011" name="Proc. Natl. Acad. Sci. U.S.A.">
        <title>Comparative genomics of xylose-fermenting fungi for enhanced biofuel production.</title>
        <authorList>
            <person name="Wohlbach D.J."/>
            <person name="Kuo A."/>
            <person name="Sato T.K."/>
            <person name="Potts K.M."/>
            <person name="Salamov A.A."/>
            <person name="LaButti K.M."/>
            <person name="Sun H."/>
            <person name="Clum A."/>
            <person name="Pangilinan J.L."/>
            <person name="Lindquist E.A."/>
            <person name="Lucas S."/>
            <person name="Lapidus A."/>
            <person name="Jin M."/>
            <person name="Gunawan C."/>
            <person name="Balan V."/>
            <person name="Dale B.E."/>
            <person name="Jeffries T.W."/>
            <person name="Zinkel R."/>
            <person name="Barry K.W."/>
            <person name="Grigoriev I.V."/>
            <person name="Gasch A.P."/>
        </authorList>
    </citation>
    <scope>NUCLEOTIDE SEQUENCE [LARGE SCALE GENOMIC DNA]</scope>
    <source>
        <strain evidence="2">ATCC 10573 / BCRC 21748 / CBS 615 / JCM 9827 / NBRC 10315 / NRRL Y-1498 / VKM Y-70</strain>
    </source>
</reference>
<accession>G3BD66</accession>
<dbReference type="PANTHER" id="PTHR28250:SF1">
    <property type="entry name" value="CYTOCHROME B PRE-MRNA-PROCESSING PROTEIN 6"/>
    <property type="match status" value="1"/>
</dbReference>